<feature type="domain" description="GH16" evidence="2">
    <location>
        <begin position="81"/>
        <end position="302"/>
    </location>
</feature>
<dbReference type="STRING" id="649639.Bcell_1430"/>
<proteinExistence type="inferred from homology"/>
<reference evidence="3 4" key="1">
    <citation type="submission" date="2010-12" db="EMBL/GenBank/DDBJ databases">
        <title>Complete sequence of Bacillus cellulosilyticus DSM 2522.</title>
        <authorList>
            <consortium name="US DOE Joint Genome Institute"/>
            <person name="Lucas S."/>
            <person name="Copeland A."/>
            <person name="Lapidus A."/>
            <person name="Cheng J.-F."/>
            <person name="Bruce D."/>
            <person name="Goodwin L."/>
            <person name="Pitluck S."/>
            <person name="Chertkov O."/>
            <person name="Detter J.C."/>
            <person name="Han C."/>
            <person name="Tapia R."/>
            <person name="Land M."/>
            <person name="Hauser L."/>
            <person name="Jeffries C."/>
            <person name="Kyrpides N."/>
            <person name="Ivanova N."/>
            <person name="Mikhailova N."/>
            <person name="Brumm P."/>
            <person name="Mead D."/>
            <person name="Woyke T."/>
        </authorList>
    </citation>
    <scope>NUCLEOTIDE SEQUENCE [LARGE SCALE GENOMIC DNA]</scope>
    <source>
        <strain evidence="4">ATCC 21833 / DSM 2522 / FERM P-1141 / JCM 9156 / N-4</strain>
    </source>
</reference>
<evidence type="ECO:0000313" key="3">
    <source>
        <dbReference type="EMBL" id="ADU29693.1"/>
    </source>
</evidence>
<dbReference type="Pfam" id="PF00722">
    <property type="entry name" value="Glyco_hydro_16"/>
    <property type="match status" value="1"/>
</dbReference>
<dbReference type="GO" id="GO:0004553">
    <property type="term" value="F:hydrolase activity, hydrolyzing O-glycosyl compounds"/>
    <property type="evidence" value="ECO:0007669"/>
    <property type="project" value="InterPro"/>
</dbReference>
<dbReference type="CDD" id="cd08023">
    <property type="entry name" value="GH16_laminarinase_like"/>
    <property type="match status" value="1"/>
</dbReference>
<comment type="similarity">
    <text evidence="1">Belongs to the glycosyl hydrolase 16 family.</text>
</comment>
<dbReference type="GO" id="GO:0005975">
    <property type="term" value="P:carbohydrate metabolic process"/>
    <property type="evidence" value="ECO:0007669"/>
    <property type="project" value="InterPro"/>
</dbReference>
<dbReference type="AlphaFoldDB" id="E6TUD7"/>
<dbReference type="InterPro" id="IPR013320">
    <property type="entry name" value="ConA-like_dom_sf"/>
</dbReference>
<evidence type="ECO:0000259" key="2">
    <source>
        <dbReference type="PROSITE" id="PS51762"/>
    </source>
</evidence>
<keyword evidence="4" id="KW-1185">Reference proteome</keyword>
<dbReference type="PANTHER" id="PTHR10963">
    <property type="entry name" value="GLYCOSYL HYDROLASE-RELATED"/>
    <property type="match status" value="1"/>
</dbReference>
<dbReference type="InterPro" id="IPR050546">
    <property type="entry name" value="Glycosyl_Hydrlase_16"/>
</dbReference>
<sequence precursor="true">MNLKRLLLSVSFVVCVFLFSFSILFSPESSIHMNDHVSVSMHEMSHGSRKVDLSTRVLNEVKLMKEDKEYFHEFKKEGWTLIWKDEFQNDQIDETKWNSENWAAEKNNELQFYTPENVHVNNGSLQLVSRKERFGGRDYTSGAIHTMDKFSFKYGKAEIRARLPSGQGVFPAFWMMPNIEGVWLPEIDIMEMLGHKPNEIWMVVHWLNEHGELKSKSNKYISENDFSNDFHTYAVKWSEEKITWLIDDVEVFTTDAYIPDNDMYLYLNTAIGGNWPGSPDETTIFPQVFEIEYVRVYEKNEEGI</sequence>
<organism evidence="3 4">
    <name type="scientific">Evansella cellulosilytica (strain ATCC 21833 / DSM 2522 / FERM P-1141 / JCM 9156 / N-4)</name>
    <name type="common">Bacillus cellulosilyticus</name>
    <dbReference type="NCBI Taxonomy" id="649639"/>
    <lineage>
        <taxon>Bacteria</taxon>
        <taxon>Bacillati</taxon>
        <taxon>Bacillota</taxon>
        <taxon>Bacilli</taxon>
        <taxon>Bacillales</taxon>
        <taxon>Bacillaceae</taxon>
        <taxon>Evansella</taxon>
    </lineage>
</organism>
<dbReference type="HOGENOM" id="CLU_019533_0_2_9"/>
<dbReference type="eggNOG" id="COG2273">
    <property type="taxonomic scope" value="Bacteria"/>
</dbReference>
<evidence type="ECO:0000313" key="4">
    <source>
        <dbReference type="Proteomes" id="UP000001401"/>
    </source>
</evidence>
<dbReference type="PROSITE" id="PS51762">
    <property type="entry name" value="GH16_2"/>
    <property type="match status" value="1"/>
</dbReference>
<gene>
    <name evidence="3" type="ordered locus">Bcell_1430</name>
</gene>
<dbReference type="InterPro" id="IPR000757">
    <property type="entry name" value="Beta-glucanase-like"/>
</dbReference>
<keyword evidence="3" id="KW-0378">Hydrolase</keyword>
<dbReference type="RefSeq" id="WP_013488030.1">
    <property type="nucleotide sequence ID" value="NC_014829.1"/>
</dbReference>
<dbReference type="PANTHER" id="PTHR10963:SF55">
    <property type="entry name" value="GLYCOSIDE HYDROLASE FAMILY 16 PROTEIN"/>
    <property type="match status" value="1"/>
</dbReference>
<name>E6TUD7_EVAC2</name>
<accession>E6TUD7</accession>
<dbReference type="SUPFAM" id="SSF49899">
    <property type="entry name" value="Concanavalin A-like lectins/glucanases"/>
    <property type="match status" value="1"/>
</dbReference>
<evidence type="ECO:0000256" key="1">
    <source>
        <dbReference type="ARBA" id="ARBA00006865"/>
    </source>
</evidence>
<dbReference type="KEGG" id="bco:Bcell_1430"/>
<protein>
    <submittedName>
        <fullName evidence="3">Glycoside hydrolase family 16</fullName>
    </submittedName>
</protein>
<dbReference type="Gene3D" id="2.60.120.200">
    <property type="match status" value="1"/>
</dbReference>
<dbReference type="EMBL" id="CP002394">
    <property type="protein sequence ID" value="ADU29693.1"/>
    <property type="molecule type" value="Genomic_DNA"/>
</dbReference>
<dbReference type="Proteomes" id="UP000001401">
    <property type="component" value="Chromosome"/>
</dbReference>